<proteinExistence type="predicted"/>
<dbReference type="RefSeq" id="WP_378254703.1">
    <property type="nucleotide sequence ID" value="NZ_JBHSIT010000003.1"/>
</dbReference>
<dbReference type="PANTHER" id="PTHR43845:SF1">
    <property type="entry name" value="BLR5969 PROTEIN"/>
    <property type="match status" value="1"/>
</dbReference>
<keyword evidence="2" id="KW-1185">Reference proteome</keyword>
<dbReference type="PANTHER" id="PTHR43845">
    <property type="entry name" value="BLR5969 PROTEIN"/>
    <property type="match status" value="1"/>
</dbReference>
<accession>A0ABV9TXN6</accession>
<sequence>MTVRPPAGRRTGLMPDADLPRLREELTLAYERTRLARAKFDAAGRRPADVRDPADLALVPLTTRAEYRQAFPAGVLVDGATLNDPMVVRSRSSGTAHERLLSADYAFTLAERRFGALDVHPELMALLADPETRRSVRYAAPNCSDVECSLPQVTMADRILPNGMLVLPSAHDLYTTPETMLRKAWDEIAEWEPDYLSCDPTRFAHLTRAAEERGWKPDGAGLPGRALVMTYNFAPAFATAHLRSRLPAGMLVASSVTMSEFGWVAASCPDGTLHLNTAAFWMELLDGDGRPVGPGEIGELIVTTLGDPLSPRVRYRTGDLYRWLDGCPCGHPHPAVRFEGRDRDAVRCQDGTRLTTRGLDDLVGAPEHLIAYKFHQHAPDRAEFRYVSDRGALPGWERELTEALAGRLGAGCRVDVAAAPVLPSERSGKFLTCTTSLT</sequence>
<evidence type="ECO:0000313" key="1">
    <source>
        <dbReference type="EMBL" id="MFC4908258.1"/>
    </source>
</evidence>
<gene>
    <name evidence="1" type="ORF">ACFPCY_13060</name>
</gene>
<dbReference type="Gene3D" id="3.40.50.12780">
    <property type="entry name" value="N-terminal domain of ligase-like"/>
    <property type="match status" value="1"/>
</dbReference>
<protein>
    <recommendedName>
        <fullName evidence="3">Phenylacetate-coenzyme A ligase</fullName>
    </recommendedName>
</protein>
<dbReference type="Proteomes" id="UP001595872">
    <property type="component" value="Unassembled WGS sequence"/>
</dbReference>
<evidence type="ECO:0008006" key="3">
    <source>
        <dbReference type="Google" id="ProtNLM"/>
    </source>
</evidence>
<dbReference type="InterPro" id="IPR042099">
    <property type="entry name" value="ANL_N_sf"/>
</dbReference>
<name>A0ABV9TXN6_9ACTN</name>
<comment type="caution">
    <text evidence="1">The sequence shown here is derived from an EMBL/GenBank/DDBJ whole genome shotgun (WGS) entry which is preliminary data.</text>
</comment>
<evidence type="ECO:0000313" key="2">
    <source>
        <dbReference type="Proteomes" id="UP001595872"/>
    </source>
</evidence>
<reference evidence="2" key="1">
    <citation type="journal article" date="2019" name="Int. J. Syst. Evol. Microbiol.">
        <title>The Global Catalogue of Microorganisms (GCM) 10K type strain sequencing project: providing services to taxonomists for standard genome sequencing and annotation.</title>
        <authorList>
            <consortium name="The Broad Institute Genomics Platform"/>
            <consortium name="The Broad Institute Genome Sequencing Center for Infectious Disease"/>
            <person name="Wu L."/>
            <person name="Ma J."/>
        </authorList>
    </citation>
    <scope>NUCLEOTIDE SEQUENCE [LARGE SCALE GENOMIC DNA]</scope>
    <source>
        <strain evidence="2">KLKA75</strain>
    </source>
</reference>
<dbReference type="SUPFAM" id="SSF56801">
    <property type="entry name" value="Acetyl-CoA synthetase-like"/>
    <property type="match status" value="1"/>
</dbReference>
<dbReference type="EMBL" id="JBHSIT010000003">
    <property type="protein sequence ID" value="MFC4908258.1"/>
    <property type="molecule type" value="Genomic_DNA"/>
</dbReference>
<organism evidence="1 2">
    <name type="scientific">Actinomadura gamaensis</name>
    <dbReference type="NCBI Taxonomy" id="1763541"/>
    <lineage>
        <taxon>Bacteria</taxon>
        <taxon>Bacillati</taxon>
        <taxon>Actinomycetota</taxon>
        <taxon>Actinomycetes</taxon>
        <taxon>Streptosporangiales</taxon>
        <taxon>Thermomonosporaceae</taxon>
        <taxon>Actinomadura</taxon>
    </lineage>
</organism>